<dbReference type="EMBL" id="CAJOBI010124039">
    <property type="protein sequence ID" value="CAF4692443.1"/>
    <property type="molecule type" value="Genomic_DNA"/>
</dbReference>
<comment type="caution">
    <text evidence="2">The sequence shown here is derived from an EMBL/GenBank/DDBJ whole genome shotgun (WGS) entry which is preliminary data.</text>
</comment>
<feature type="non-terminal residue" evidence="2">
    <location>
        <position position="1"/>
    </location>
</feature>
<evidence type="ECO:0000313" key="2">
    <source>
        <dbReference type="EMBL" id="CAF4692443.1"/>
    </source>
</evidence>
<evidence type="ECO:0000313" key="4">
    <source>
        <dbReference type="Proteomes" id="UP000676336"/>
    </source>
</evidence>
<name>A0A8S3A1L5_9BILA</name>
<protein>
    <recommendedName>
        <fullName evidence="5">Hepcidin</fullName>
    </recommendedName>
</protein>
<evidence type="ECO:0000313" key="3">
    <source>
        <dbReference type="EMBL" id="CAF4909752.1"/>
    </source>
</evidence>
<gene>
    <name evidence="2" type="ORF">SMN809_LOCUS42720</name>
    <name evidence="3" type="ORF">SMN809_LOCUS52173</name>
</gene>
<feature type="chain" id="PRO_5036273899" description="Hepcidin" evidence="1">
    <location>
        <begin position="21"/>
        <end position="33"/>
    </location>
</feature>
<accession>A0A8S3A1L5</accession>
<keyword evidence="1" id="KW-0732">Signal</keyword>
<feature type="signal peptide" evidence="1">
    <location>
        <begin position="1"/>
        <end position="20"/>
    </location>
</feature>
<proteinExistence type="predicted"/>
<sequence>MHLQLFALLVICVAANYVQASEDVTTVSDSVAA</sequence>
<evidence type="ECO:0000256" key="1">
    <source>
        <dbReference type="SAM" id="SignalP"/>
    </source>
</evidence>
<dbReference type="EMBL" id="CAJOBI010176492">
    <property type="protein sequence ID" value="CAF4909752.1"/>
    <property type="molecule type" value="Genomic_DNA"/>
</dbReference>
<organism evidence="2 4">
    <name type="scientific">Rotaria magnacalcarata</name>
    <dbReference type="NCBI Taxonomy" id="392030"/>
    <lineage>
        <taxon>Eukaryota</taxon>
        <taxon>Metazoa</taxon>
        <taxon>Spiralia</taxon>
        <taxon>Gnathifera</taxon>
        <taxon>Rotifera</taxon>
        <taxon>Eurotatoria</taxon>
        <taxon>Bdelloidea</taxon>
        <taxon>Philodinida</taxon>
        <taxon>Philodinidae</taxon>
        <taxon>Rotaria</taxon>
    </lineage>
</organism>
<dbReference type="AlphaFoldDB" id="A0A8S3A1L5"/>
<reference evidence="2" key="1">
    <citation type="submission" date="2021-02" db="EMBL/GenBank/DDBJ databases">
        <authorList>
            <person name="Nowell W R."/>
        </authorList>
    </citation>
    <scope>NUCLEOTIDE SEQUENCE</scope>
</reference>
<evidence type="ECO:0008006" key="5">
    <source>
        <dbReference type="Google" id="ProtNLM"/>
    </source>
</evidence>
<dbReference type="Proteomes" id="UP000676336">
    <property type="component" value="Unassembled WGS sequence"/>
</dbReference>